<feature type="region of interest" description="Disordered" evidence="8">
    <location>
        <begin position="433"/>
        <end position="457"/>
    </location>
</feature>
<dbReference type="GO" id="GO:0042272">
    <property type="term" value="C:nuclear RNA export factor complex"/>
    <property type="evidence" value="ECO:0007669"/>
    <property type="project" value="EnsemblFungi"/>
</dbReference>
<dbReference type="GO" id="GO:0030621">
    <property type="term" value="F:U4 snRNA binding"/>
    <property type="evidence" value="ECO:0007669"/>
    <property type="project" value="EnsemblFungi"/>
</dbReference>
<feature type="region of interest" description="Disordered" evidence="8">
    <location>
        <begin position="1"/>
        <end position="27"/>
    </location>
</feature>
<dbReference type="GO" id="GO:0000049">
    <property type="term" value="F:tRNA binding"/>
    <property type="evidence" value="ECO:0007669"/>
    <property type="project" value="EnsemblFungi"/>
</dbReference>
<dbReference type="Gene3D" id="3.80.10.10">
    <property type="entry name" value="Ribonuclease Inhibitor"/>
    <property type="match status" value="1"/>
</dbReference>
<dbReference type="PROSITE" id="PS51281">
    <property type="entry name" value="TAP_C"/>
    <property type="match status" value="1"/>
</dbReference>
<dbReference type="Proteomes" id="UP000788993">
    <property type="component" value="Unassembled WGS sequence"/>
</dbReference>
<dbReference type="EMBL" id="JAEUBD010001540">
    <property type="protein sequence ID" value="KAH3659134.1"/>
    <property type="molecule type" value="Genomic_DNA"/>
</dbReference>
<feature type="compositionally biased region" description="Polar residues" evidence="8">
    <location>
        <begin position="1"/>
        <end position="14"/>
    </location>
</feature>
<comment type="subcellular location">
    <subcellularLocation>
        <location evidence="1">Nucleus</location>
    </subcellularLocation>
</comment>
<dbReference type="InterPro" id="IPR032710">
    <property type="entry name" value="NTF2-like_dom_sf"/>
</dbReference>
<keyword evidence="7" id="KW-0539">Nucleus</keyword>
<dbReference type="GO" id="GO:0000056">
    <property type="term" value="P:ribosomal small subunit export from nucleus"/>
    <property type="evidence" value="ECO:0007669"/>
    <property type="project" value="EnsemblFungi"/>
</dbReference>
<dbReference type="GO" id="GO:0008033">
    <property type="term" value="P:tRNA processing"/>
    <property type="evidence" value="ECO:0007669"/>
    <property type="project" value="EnsemblFungi"/>
</dbReference>
<dbReference type="InterPro" id="IPR032675">
    <property type="entry name" value="LRR_dom_sf"/>
</dbReference>
<organism evidence="9 10">
    <name type="scientific">Ogataea polymorpha</name>
    <dbReference type="NCBI Taxonomy" id="460523"/>
    <lineage>
        <taxon>Eukaryota</taxon>
        <taxon>Fungi</taxon>
        <taxon>Dikarya</taxon>
        <taxon>Ascomycota</taxon>
        <taxon>Saccharomycotina</taxon>
        <taxon>Pichiomycetes</taxon>
        <taxon>Pichiales</taxon>
        <taxon>Pichiaceae</taxon>
        <taxon>Ogataea</taxon>
    </lineage>
</organism>
<reference evidence="9" key="1">
    <citation type="journal article" date="2021" name="Open Biol.">
        <title>Shared evolutionary footprints suggest mitochondrial oxidative damage underlies multiple complex I losses in fungi.</title>
        <authorList>
            <person name="Schikora-Tamarit M.A."/>
            <person name="Marcet-Houben M."/>
            <person name="Nosek J."/>
            <person name="Gabaldon T."/>
        </authorList>
    </citation>
    <scope>NUCLEOTIDE SEQUENCE</scope>
    <source>
        <strain evidence="9">NCAIM Y.01608</strain>
    </source>
</reference>
<evidence type="ECO:0000256" key="3">
    <source>
        <dbReference type="ARBA" id="ARBA00022448"/>
    </source>
</evidence>
<dbReference type="InterPro" id="IPR005637">
    <property type="entry name" value="TAP_C_dom"/>
</dbReference>
<gene>
    <name evidence="9" type="ORF">OGATHE_006017</name>
</gene>
<dbReference type="OrthoDB" id="25872at2759"/>
<dbReference type="InterPro" id="IPR018222">
    <property type="entry name" value="Nuclear_transport_factor_2_euk"/>
</dbReference>
<dbReference type="InterPro" id="IPR001611">
    <property type="entry name" value="Leu-rich_rpt"/>
</dbReference>
<feature type="compositionally biased region" description="Low complexity" evidence="8">
    <location>
        <begin position="15"/>
        <end position="27"/>
    </location>
</feature>
<dbReference type="InterPro" id="IPR030217">
    <property type="entry name" value="NXF_fam"/>
</dbReference>
<dbReference type="Pfam" id="PF22602">
    <property type="entry name" value="NXF_NTF2"/>
    <property type="match status" value="1"/>
</dbReference>
<dbReference type="PANTHER" id="PTHR10662:SF22">
    <property type="entry name" value="NUCLEAR RNA EXPORT FACTOR 1"/>
    <property type="match status" value="1"/>
</dbReference>
<dbReference type="RefSeq" id="XP_018211586.1">
    <property type="nucleotide sequence ID" value="XM_018354289.1"/>
</dbReference>
<dbReference type="InterPro" id="IPR057125">
    <property type="entry name" value="NXF1/2/3/5-like_LRR"/>
</dbReference>
<dbReference type="GO" id="GO:0016973">
    <property type="term" value="P:poly(A)+ mRNA export from nucleus"/>
    <property type="evidence" value="ECO:0007669"/>
    <property type="project" value="EnsemblFungi"/>
</dbReference>
<dbReference type="Gene3D" id="1.10.8.10">
    <property type="entry name" value="DNA helicase RuvA subunit, C-terminal domain"/>
    <property type="match status" value="1"/>
</dbReference>
<dbReference type="SMART" id="SM00804">
    <property type="entry name" value="TAP_C"/>
    <property type="match status" value="1"/>
</dbReference>
<dbReference type="AlphaFoldDB" id="A0A1B7SJN1"/>
<dbReference type="Pfam" id="PF03943">
    <property type="entry name" value="TAP_C"/>
    <property type="match status" value="1"/>
</dbReference>
<dbReference type="GO" id="GO:0071528">
    <property type="term" value="P:tRNA re-export from nucleus"/>
    <property type="evidence" value="ECO:0007669"/>
    <property type="project" value="EnsemblFungi"/>
</dbReference>
<accession>A0A1B7SJN1</accession>
<dbReference type="PANTHER" id="PTHR10662">
    <property type="entry name" value="NUCLEAR RNA EXPORT FACTOR"/>
    <property type="match status" value="1"/>
</dbReference>
<dbReference type="SUPFAM" id="SSF52058">
    <property type="entry name" value="L domain-like"/>
    <property type="match status" value="1"/>
</dbReference>
<dbReference type="GO" id="GO:0015288">
    <property type="term" value="F:porin activity"/>
    <property type="evidence" value="ECO:0007669"/>
    <property type="project" value="EnsemblFungi"/>
</dbReference>
<evidence type="ECO:0000256" key="4">
    <source>
        <dbReference type="ARBA" id="ARBA00022614"/>
    </source>
</evidence>
<proteinExistence type="inferred from homology"/>
<dbReference type="InterPro" id="IPR040736">
    <property type="entry name" value="Mex67_RRM"/>
</dbReference>
<dbReference type="CDD" id="cd14342">
    <property type="entry name" value="UBA_TAP-C"/>
    <property type="match status" value="1"/>
</dbReference>
<evidence type="ECO:0000313" key="10">
    <source>
        <dbReference type="Proteomes" id="UP000788993"/>
    </source>
</evidence>
<dbReference type="GO" id="GO:0030623">
    <property type="term" value="F:U5 snRNA binding"/>
    <property type="evidence" value="ECO:0007669"/>
    <property type="project" value="EnsemblFungi"/>
</dbReference>
<dbReference type="GO" id="GO:0030620">
    <property type="term" value="F:U2 snRNA binding"/>
    <property type="evidence" value="ECO:0007669"/>
    <property type="project" value="EnsemblFungi"/>
</dbReference>
<keyword evidence="10" id="KW-1185">Reference proteome</keyword>
<evidence type="ECO:0000313" key="9">
    <source>
        <dbReference type="EMBL" id="KAH3659134.1"/>
    </source>
</evidence>
<dbReference type="GO" id="GO:0017070">
    <property type="term" value="F:U6 snRNA binding"/>
    <property type="evidence" value="ECO:0007669"/>
    <property type="project" value="EnsemblFungi"/>
</dbReference>
<dbReference type="Pfam" id="PF24048">
    <property type="entry name" value="LRR_NXF1-5"/>
    <property type="match status" value="1"/>
</dbReference>
<comment type="similarity">
    <text evidence="2">Belongs to the NXF family.</text>
</comment>
<dbReference type="SUPFAM" id="SSF54427">
    <property type="entry name" value="NTF2-like"/>
    <property type="match status" value="1"/>
</dbReference>
<evidence type="ECO:0000256" key="1">
    <source>
        <dbReference type="ARBA" id="ARBA00004123"/>
    </source>
</evidence>
<dbReference type="GO" id="GO:0005643">
    <property type="term" value="C:nuclear pore"/>
    <property type="evidence" value="ECO:0007669"/>
    <property type="project" value="EnsemblFungi"/>
</dbReference>
<keyword evidence="6" id="KW-0509">mRNA transport</keyword>
<keyword evidence="5" id="KW-0677">Repeat</keyword>
<dbReference type="InterPro" id="IPR009060">
    <property type="entry name" value="UBA-like_sf"/>
</dbReference>
<dbReference type="PROSITE" id="PS50177">
    <property type="entry name" value="NTF2_DOMAIN"/>
    <property type="match status" value="1"/>
</dbReference>
<dbReference type="PROSITE" id="PS51450">
    <property type="entry name" value="LRR"/>
    <property type="match status" value="1"/>
</dbReference>
<dbReference type="GO" id="GO:0005737">
    <property type="term" value="C:cytoplasm"/>
    <property type="evidence" value="ECO:0007669"/>
    <property type="project" value="EnsemblFungi"/>
</dbReference>
<evidence type="ECO:0000256" key="5">
    <source>
        <dbReference type="ARBA" id="ARBA00022737"/>
    </source>
</evidence>
<protein>
    <submittedName>
        <fullName evidence="9">Uncharacterized protein</fullName>
    </submittedName>
</protein>
<evidence type="ECO:0000256" key="6">
    <source>
        <dbReference type="ARBA" id="ARBA00022816"/>
    </source>
</evidence>
<sequence length="589" mass="64946">MFQNTFGLNASNTGNQHSSSNLSQSNSDWTQNNGILVEITGWTNADEKDLSSFIHRKTKINIRIIQADRKTGILKASVKTDGDANTLSKCNGIRFAGNILRVKILSSPGTTSAAGGNSTVALIKSALSSRYDSTSKLLNLDGIRNDVNPELRGVLTNSQTASKFFLAMLKIALQEQYKIDSLNLSNNNLGNNSRDLIEMAASLPDLQNLALSNNNITKLDALEKLKNKLPRLRELWITGNPVDNPTSTGEIIKIFPRLTILNGLPVRDENKLTKLLSFPIPNQSSFFESSDLQRISIEFTTTYLRLWDNDRTSLISLFTPESQFSYHFDTTQIVDAPNASIDPKVPRMPHSVASSWGSYISNSRNLMRVSGLRPRMSKVFKGGEQIIQAFRSLPGSKHELEENPQNYSIEVVSVPTLNAMQISIHGGFKEVSPPVTTGKDSYSRQGNRFGTPSASSRTSLETRSFDRSLMVIAGPNGSYVVASDMLLLKPFSGLGAWCPRLSLDSIPSFSSPSNGQVVTNAVNPISIPSNIAANLNITQQQLLCKIMTETNLVLQYSLLLCEQSNWDYETALMNFQNSRSQIPREAFHS</sequence>
<evidence type="ECO:0000256" key="8">
    <source>
        <dbReference type="SAM" id="MobiDB-lite"/>
    </source>
</evidence>
<reference evidence="9" key="2">
    <citation type="submission" date="2021-01" db="EMBL/GenBank/DDBJ databases">
        <authorList>
            <person name="Schikora-Tamarit M.A."/>
        </authorList>
    </citation>
    <scope>NUCLEOTIDE SEQUENCE</scope>
    <source>
        <strain evidence="9">NCAIM Y.01608</strain>
    </source>
</reference>
<comment type="caution">
    <text evidence="9">The sequence shown here is derived from an EMBL/GenBank/DDBJ whole genome shotgun (WGS) entry which is preliminary data.</text>
</comment>
<evidence type="ECO:0000256" key="2">
    <source>
        <dbReference type="ARBA" id="ARBA00009285"/>
    </source>
</evidence>
<dbReference type="Gene3D" id="3.10.450.50">
    <property type="match status" value="1"/>
</dbReference>
<keyword evidence="3" id="KW-0813">Transport</keyword>
<feature type="compositionally biased region" description="Polar residues" evidence="8">
    <location>
        <begin position="434"/>
        <end position="457"/>
    </location>
</feature>
<dbReference type="InterPro" id="IPR002075">
    <property type="entry name" value="NTF2_dom"/>
</dbReference>
<dbReference type="SUPFAM" id="SSF46934">
    <property type="entry name" value="UBA-like"/>
    <property type="match status" value="1"/>
</dbReference>
<keyword evidence="4" id="KW-0433">Leucine-rich repeat</keyword>
<name>A0A1B7SJN1_9ASCO</name>
<dbReference type="Pfam" id="PF18444">
    <property type="entry name" value="RRM_9"/>
    <property type="match status" value="1"/>
</dbReference>
<evidence type="ECO:0000256" key="7">
    <source>
        <dbReference type="ARBA" id="ARBA00023242"/>
    </source>
</evidence>
<dbReference type="GO" id="GO:0000055">
    <property type="term" value="P:ribosomal large subunit export from nucleus"/>
    <property type="evidence" value="ECO:0007669"/>
    <property type="project" value="EnsemblFungi"/>
</dbReference>
<dbReference type="GO" id="GO:0030619">
    <property type="term" value="F:U1 snRNA binding"/>
    <property type="evidence" value="ECO:0007669"/>
    <property type="project" value="EnsemblFungi"/>
</dbReference>